<feature type="transmembrane region" description="Helical" evidence="1">
    <location>
        <begin position="7"/>
        <end position="24"/>
    </location>
</feature>
<dbReference type="OrthoDB" id="8101315at2"/>
<name>A0A366FTX5_9HYPH</name>
<accession>A0A366FTX5</accession>
<evidence type="ECO:0000313" key="2">
    <source>
        <dbReference type="EMBL" id="RBP17606.1"/>
    </source>
</evidence>
<keyword evidence="3" id="KW-1185">Reference proteome</keyword>
<dbReference type="EMBL" id="QNRK01000002">
    <property type="protein sequence ID" value="RBP17606.1"/>
    <property type="molecule type" value="Genomic_DNA"/>
</dbReference>
<keyword evidence="1" id="KW-1133">Transmembrane helix</keyword>
<comment type="caution">
    <text evidence="2">The sequence shown here is derived from an EMBL/GenBank/DDBJ whole genome shotgun (WGS) entry which is preliminary data.</text>
</comment>
<dbReference type="AlphaFoldDB" id="A0A366FTX5"/>
<reference evidence="2 3" key="1">
    <citation type="submission" date="2018-06" db="EMBL/GenBank/DDBJ databases">
        <title>Genomic Encyclopedia of Type Strains, Phase IV (KMG-IV): sequencing the most valuable type-strain genomes for metagenomic binning, comparative biology and taxonomic classification.</title>
        <authorList>
            <person name="Goeker M."/>
        </authorList>
    </citation>
    <scope>NUCLEOTIDE SEQUENCE [LARGE SCALE GENOMIC DNA]</scope>
    <source>
        <strain evidence="2 3">DSM 24875</strain>
    </source>
</reference>
<dbReference type="Proteomes" id="UP000253529">
    <property type="component" value="Unassembled WGS sequence"/>
</dbReference>
<sequence length="95" mass="10269">MGVSRVLAAAGAAIVLTSLVWWWTTFGDLVRYGYLSWNEAGRCLVSDSDLCTLARVLCLGAHPRIAIGYWTSAFWIGLAVLSVSVLTPSLRRAAP</sequence>
<proteinExistence type="predicted"/>
<keyword evidence="1" id="KW-0472">Membrane</keyword>
<keyword evidence="1" id="KW-0812">Transmembrane</keyword>
<dbReference type="RefSeq" id="WP_113887563.1">
    <property type="nucleotide sequence ID" value="NZ_QNRK01000002.1"/>
</dbReference>
<protein>
    <recommendedName>
        <fullName evidence="4">Disulfide bond formation protein DsbB</fullName>
    </recommendedName>
</protein>
<feature type="transmembrane region" description="Helical" evidence="1">
    <location>
        <begin position="67"/>
        <end position="86"/>
    </location>
</feature>
<evidence type="ECO:0000313" key="3">
    <source>
        <dbReference type="Proteomes" id="UP000253529"/>
    </source>
</evidence>
<evidence type="ECO:0008006" key="4">
    <source>
        <dbReference type="Google" id="ProtNLM"/>
    </source>
</evidence>
<gene>
    <name evidence="2" type="ORF">DFR50_10298</name>
</gene>
<evidence type="ECO:0000256" key="1">
    <source>
        <dbReference type="SAM" id="Phobius"/>
    </source>
</evidence>
<organism evidence="2 3">
    <name type="scientific">Roseiarcus fermentans</name>
    <dbReference type="NCBI Taxonomy" id="1473586"/>
    <lineage>
        <taxon>Bacteria</taxon>
        <taxon>Pseudomonadati</taxon>
        <taxon>Pseudomonadota</taxon>
        <taxon>Alphaproteobacteria</taxon>
        <taxon>Hyphomicrobiales</taxon>
        <taxon>Roseiarcaceae</taxon>
        <taxon>Roseiarcus</taxon>
    </lineage>
</organism>